<dbReference type="RefSeq" id="WP_018327284.1">
    <property type="nucleotide sequence ID" value="NZ_JACHBK010000020.1"/>
</dbReference>
<evidence type="ECO:0000313" key="2">
    <source>
        <dbReference type="Proteomes" id="UP000585507"/>
    </source>
</evidence>
<name>A0A7W8UHR8_9HYPH</name>
<comment type="caution">
    <text evidence="1">The sequence shown here is derived from an EMBL/GenBank/DDBJ whole genome shotgun (WGS) entry which is preliminary data.</text>
</comment>
<gene>
    <name evidence="1" type="ORF">GGD55_006208</name>
</gene>
<dbReference type="AlphaFoldDB" id="A0A7W8UHR8"/>
<dbReference type="EMBL" id="JACHBK010000020">
    <property type="protein sequence ID" value="MBB5539458.1"/>
    <property type="molecule type" value="Genomic_DNA"/>
</dbReference>
<reference evidence="1 2" key="1">
    <citation type="submission" date="2020-08" db="EMBL/GenBank/DDBJ databases">
        <title>Genomic Encyclopedia of Type Strains, Phase IV (KMG-V): Genome sequencing to study the core and pangenomes of soil and plant-associated prokaryotes.</title>
        <authorList>
            <person name="Whitman W."/>
        </authorList>
    </citation>
    <scope>NUCLEOTIDE SEQUENCE [LARGE SCALE GENOMIC DNA]</scope>
    <source>
        <strain evidence="1 2">SEMIA 4084</strain>
    </source>
</reference>
<organism evidence="1 2">
    <name type="scientific">Rhizobium giardinii</name>
    <dbReference type="NCBI Taxonomy" id="56731"/>
    <lineage>
        <taxon>Bacteria</taxon>
        <taxon>Pseudomonadati</taxon>
        <taxon>Pseudomonadota</taxon>
        <taxon>Alphaproteobacteria</taxon>
        <taxon>Hyphomicrobiales</taxon>
        <taxon>Rhizobiaceae</taxon>
        <taxon>Rhizobium/Agrobacterium group</taxon>
        <taxon>Rhizobium</taxon>
    </lineage>
</organism>
<proteinExistence type="predicted"/>
<evidence type="ECO:0000313" key="1">
    <source>
        <dbReference type="EMBL" id="MBB5539458.1"/>
    </source>
</evidence>
<sequence>MELIISMPILLTFATLLLMRTPGSDMVLTASRADQRKAII</sequence>
<keyword evidence="2" id="KW-1185">Reference proteome</keyword>
<dbReference type="Proteomes" id="UP000585507">
    <property type="component" value="Unassembled WGS sequence"/>
</dbReference>
<accession>A0A7W8UHR8</accession>
<protein>
    <submittedName>
        <fullName evidence="1">Uncharacterized protein</fullName>
    </submittedName>
</protein>